<accession>A0ABS5EY53</accession>
<feature type="domain" description="DUF1330" evidence="1">
    <location>
        <begin position="4"/>
        <end position="94"/>
    </location>
</feature>
<dbReference type="EMBL" id="JAAGBB010000013">
    <property type="protein sequence ID" value="MBR0665240.1"/>
    <property type="molecule type" value="Genomic_DNA"/>
</dbReference>
<dbReference type="Pfam" id="PF07045">
    <property type="entry name" value="DUF1330"/>
    <property type="match status" value="1"/>
</dbReference>
<gene>
    <name evidence="2" type="ORF">GXW71_12820</name>
</gene>
<proteinExistence type="predicted"/>
<sequence>MPTLAVANLRKVDLGPAILDYLQKIDATLAPYDGRFLVHGQPVTVLEEGWVGDFVVIIFPDRARAEAWYRSPAYQAILPLRTGNSDSTAFLVDTVPETYRATDFLKTLGIG</sequence>
<evidence type="ECO:0000313" key="2">
    <source>
        <dbReference type="EMBL" id="MBR0665240.1"/>
    </source>
</evidence>
<dbReference type="PANTHER" id="PTHR41521:SF4">
    <property type="entry name" value="BLR0684 PROTEIN"/>
    <property type="match status" value="1"/>
</dbReference>
<dbReference type="SUPFAM" id="SSF54909">
    <property type="entry name" value="Dimeric alpha+beta barrel"/>
    <property type="match status" value="1"/>
</dbReference>
<keyword evidence="3" id="KW-1185">Reference proteome</keyword>
<dbReference type="InterPro" id="IPR010753">
    <property type="entry name" value="DUF1330"/>
</dbReference>
<organism evidence="2 3">
    <name type="scientific">Plastoroseomonas hellenica</name>
    <dbReference type="NCBI Taxonomy" id="2687306"/>
    <lineage>
        <taxon>Bacteria</taxon>
        <taxon>Pseudomonadati</taxon>
        <taxon>Pseudomonadota</taxon>
        <taxon>Alphaproteobacteria</taxon>
        <taxon>Acetobacterales</taxon>
        <taxon>Acetobacteraceae</taxon>
        <taxon>Plastoroseomonas</taxon>
    </lineage>
</organism>
<name>A0ABS5EY53_9PROT</name>
<evidence type="ECO:0000313" key="3">
    <source>
        <dbReference type="Proteomes" id="UP001196870"/>
    </source>
</evidence>
<protein>
    <submittedName>
        <fullName evidence="2">DUF1330 domain-containing protein</fullName>
    </submittedName>
</protein>
<dbReference type="PANTHER" id="PTHR41521">
    <property type="match status" value="1"/>
</dbReference>
<dbReference type="InterPro" id="IPR011008">
    <property type="entry name" value="Dimeric_a/b-barrel"/>
</dbReference>
<dbReference type="Proteomes" id="UP001196870">
    <property type="component" value="Unassembled WGS sequence"/>
</dbReference>
<dbReference type="Gene3D" id="3.30.70.100">
    <property type="match status" value="1"/>
</dbReference>
<reference evidence="3" key="1">
    <citation type="journal article" date="2021" name="Syst. Appl. Microbiol.">
        <title>Roseomonas hellenica sp. nov., isolated from roots of wild-growing Alkanna tinctoria.</title>
        <authorList>
            <person name="Rat A."/>
            <person name="Naranjo H.D."/>
            <person name="Lebbe L."/>
            <person name="Cnockaert M."/>
            <person name="Krigas N."/>
            <person name="Grigoriadou K."/>
            <person name="Maloupa E."/>
            <person name="Willems A."/>
        </authorList>
    </citation>
    <scope>NUCLEOTIDE SEQUENCE [LARGE SCALE GENOMIC DNA]</scope>
    <source>
        <strain evidence="3">LMG 31523</strain>
    </source>
</reference>
<comment type="caution">
    <text evidence="2">The sequence shown here is derived from an EMBL/GenBank/DDBJ whole genome shotgun (WGS) entry which is preliminary data.</text>
</comment>
<evidence type="ECO:0000259" key="1">
    <source>
        <dbReference type="Pfam" id="PF07045"/>
    </source>
</evidence>
<dbReference type="RefSeq" id="WP_211852907.1">
    <property type="nucleotide sequence ID" value="NZ_JAAGBB010000013.1"/>
</dbReference>